<reference evidence="2 3" key="1">
    <citation type="submission" date="2017-10" db="EMBL/GenBank/DDBJ databases">
        <title>Resolving the taxonomy of Roseburia spp., Eubacterium rectale and Agathobacter spp. through phylogenomic analysis.</title>
        <authorList>
            <person name="Sheridan P.O."/>
            <person name="Walker A.W."/>
            <person name="Duncan S.H."/>
            <person name="Scott K.P."/>
            <person name="Toole P.W.O."/>
            <person name="Luis P."/>
            <person name="Flint H.J."/>
        </authorList>
    </citation>
    <scope>NUCLEOTIDE SEQUENCE [LARGE SCALE GENOMIC DNA]</scope>
    <source>
        <strain evidence="2 3">JK626</strain>
    </source>
</reference>
<dbReference type="SUPFAM" id="SSF51569">
    <property type="entry name" value="Aldolase"/>
    <property type="match status" value="1"/>
</dbReference>
<dbReference type="CDD" id="cd11615">
    <property type="entry name" value="SAF_NeuB_like"/>
    <property type="match status" value="1"/>
</dbReference>
<dbReference type="Proteomes" id="UP000225889">
    <property type="component" value="Unassembled WGS sequence"/>
</dbReference>
<dbReference type="GO" id="GO:0016051">
    <property type="term" value="P:carbohydrate biosynthetic process"/>
    <property type="evidence" value="ECO:0007669"/>
    <property type="project" value="InterPro"/>
</dbReference>
<accession>A0A2G3DU26</accession>
<dbReference type="InterPro" id="IPR013785">
    <property type="entry name" value="Aldolase_TIM"/>
</dbReference>
<dbReference type="SMART" id="SM00858">
    <property type="entry name" value="SAF"/>
    <property type="match status" value="1"/>
</dbReference>
<comment type="caution">
    <text evidence="2">The sequence shown here is derived from an EMBL/GenBank/DDBJ whole genome shotgun (WGS) entry which is preliminary data.</text>
</comment>
<dbReference type="InterPro" id="IPR013132">
    <property type="entry name" value="PseI/NeuA/B-like_N"/>
</dbReference>
<dbReference type="NCBIfam" id="TIGR03569">
    <property type="entry name" value="NeuB_NnaB"/>
    <property type="match status" value="1"/>
</dbReference>
<dbReference type="InterPro" id="IPR057736">
    <property type="entry name" value="SAF_PseI/NeuA/NeuB"/>
</dbReference>
<dbReference type="Pfam" id="PF08666">
    <property type="entry name" value="SAF"/>
    <property type="match status" value="1"/>
</dbReference>
<protein>
    <submittedName>
        <fullName evidence="2">N-acetylneuraminate synthase</fullName>
    </submittedName>
</protein>
<sequence>MSERVYIVAEIGCNHNGKKEIARQLVEKAKECGADAVKFQTFKASDLISKYAPKAEYQKETTGVADSQLEMTAKLELPREDFLELKKYAEGLGLDVFSTPFDMGSIDFLESQGQNLWKIPSGEVTNLPYLERIGAIKCENKKIILSTGMATIDEIRTCVDILVKSGTEEGNIIILHCNTEYPTKDNDVNLLAIEDLKKNFPNNKIGFSDHSVGSVAAVGATLLGVALIEKHFTLDKNMEGPDHKASATPEELKELCDNVRRMEIIKGVPQKLVTDSERKNMVVARKSIVAKKAIKEGDTFTEDNITCKRPGNGISPMKWYEVLGKKAIRDFDEDELVEVPGLERQNN</sequence>
<dbReference type="PANTHER" id="PTHR42966:SF1">
    <property type="entry name" value="SIALIC ACID SYNTHASE"/>
    <property type="match status" value="1"/>
</dbReference>
<evidence type="ECO:0000313" key="3">
    <source>
        <dbReference type="Proteomes" id="UP000225889"/>
    </source>
</evidence>
<reference evidence="2 3" key="2">
    <citation type="submission" date="2017-10" db="EMBL/GenBank/DDBJ databases">
        <authorList>
            <person name="Banno H."/>
            <person name="Chua N.-H."/>
        </authorList>
    </citation>
    <scope>NUCLEOTIDE SEQUENCE [LARGE SCALE GENOMIC DNA]</scope>
    <source>
        <strain evidence="2 3">JK626</strain>
    </source>
</reference>
<dbReference type="InterPro" id="IPR006190">
    <property type="entry name" value="SAF_AFP_Neu5Ac"/>
</dbReference>
<dbReference type="RefSeq" id="WP_099392276.1">
    <property type="nucleotide sequence ID" value="NZ_PDYF01000023.1"/>
</dbReference>
<dbReference type="PROSITE" id="PS50844">
    <property type="entry name" value="AFP_LIKE"/>
    <property type="match status" value="1"/>
</dbReference>
<dbReference type="Gene3D" id="3.20.20.70">
    <property type="entry name" value="Aldolase class I"/>
    <property type="match status" value="1"/>
</dbReference>
<organism evidence="2 3">
    <name type="scientific">Pseudobutyrivibrio ruminis</name>
    <dbReference type="NCBI Taxonomy" id="46206"/>
    <lineage>
        <taxon>Bacteria</taxon>
        <taxon>Bacillati</taxon>
        <taxon>Bacillota</taxon>
        <taxon>Clostridia</taxon>
        <taxon>Lachnospirales</taxon>
        <taxon>Lachnospiraceae</taxon>
        <taxon>Pseudobutyrivibrio</taxon>
    </lineage>
</organism>
<evidence type="ECO:0000313" key="2">
    <source>
        <dbReference type="EMBL" id="PHU34441.1"/>
    </source>
</evidence>
<dbReference type="PANTHER" id="PTHR42966">
    <property type="entry name" value="N-ACETYLNEURAMINATE SYNTHASE"/>
    <property type="match status" value="1"/>
</dbReference>
<dbReference type="InterPro" id="IPR036732">
    <property type="entry name" value="AFP_Neu5c_C_sf"/>
</dbReference>
<dbReference type="InterPro" id="IPR013974">
    <property type="entry name" value="SAF"/>
</dbReference>
<dbReference type="InterPro" id="IPR020007">
    <property type="entry name" value="NeuB/NeuA"/>
</dbReference>
<dbReference type="Pfam" id="PF03102">
    <property type="entry name" value="NeuB"/>
    <property type="match status" value="1"/>
</dbReference>
<dbReference type="AlphaFoldDB" id="A0A2G3DU26"/>
<dbReference type="Gene3D" id="3.90.1210.10">
    <property type="entry name" value="Antifreeze-like/N-acetylneuraminic acid synthase C-terminal domain"/>
    <property type="match status" value="1"/>
</dbReference>
<gene>
    <name evidence="2" type="primary">neuB</name>
    <name evidence="2" type="ORF">CSX01_10015</name>
</gene>
<evidence type="ECO:0000259" key="1">
    <source>
        <dbReference type="PROSITE" id="PS50844"/>
    </source>
</evidence>
<name>A0A2G3DU26_9FIRM</name>
<dbReference type="SUPFAM" id="SSF51269">
    <property type="entry name" value="AFP III-like domain"/>
    <property type="match status" value="1"/>
</dbReference>
<proteinExistence type="predicted"/>
<dbReference type="EMBL" id="PDYF01000023">
    <property type="protein sequence ID" value="PHU34441.1"/>
    <property type="molecule type" value="Genomic_DNA"/>
</dbReference>
<dbReference type="InterPro" id="IPR051690">
    <property type="entry name" value="PseI-like"/>
</dbReference>
<feature type="domain" description="AFP-like" evidence="1">
    <location>
        <begin position="287"/>
        <end position="345"/>
    </location>
</feature>
<dbReference type="GO" id="GO:0047444">
    <property type="term" value="F:N-acylneuraminate-9-phosphate synthase activity"/>
    <property type="evidence" value="ECO:0007669"/>
    <property type="project" value="TreeGrafter"/>
</dbReference>